<evidence type="ECO:0000313" key="1">
    <source>
        <dbReference type="EMBL" id="MBW0517982.1"/>
    </source>
</evidence>
<dbReference type="AlphaFoldDB" id="A0A9Q3EIA4"/>
<organism evidence="1 2">
    <name type="scientific">Austropuccinia psidii MF-1</name>
    <dbReference type="NCBI Taxonomy" id="1389203"/>
    <lineage>
        <taxon>Eukaryota</taxon>
        <taxon>Fungi</taxon>
        <taxon>Dikarya</taxon>
        <taxon>Basidiomycota</taxon>
        <taxon>Pucciniomycotina</taxon>
        <taxon>Pucciniomycetes</taxon>
        <taxon>Pucciniales</taxon>
        <taxon>Sphaerophragmiaceae</taxon>
        <taxon>Austropuccinia</taxon>
    </lineage>
</organism>
<proteinExistence type="predicted"/>
<comment type="caution">
    <text evidence="1">The sequence shown here is derived from an EMBL/GenBank/DDBJ whole genome shotgun (WGS) entry which is preliminary data.</text>
</comment>
<dbReference type="EMBL" id="AVOT02026310">
    <property type="protein sequence ID" value="MBW0517982.1"/>
    <property type="molecule type" value="Genomic_DNA"/>
</dbReference>
<name>A0A9Q3EIA4_9BASI</name>
<evidence type="ECO:0000313" key="2">
    <source>
        <dbReference type="Proteomes" id="UP000765509"/>
    </source>
</evidence>
<protein>
    <submittedName>
        <fullName evidence="1">Uncharacterized protein</fullName>
    </submittedName>
</protein>
<accession>A0A9Q3EIA4</accession>
<reference evidence="1" key="1">
    <citation type="submission" date="2021-03" db="EMBL/GenBank/DDBJ databases">
        <title>Draft genome sequence of rust myrtle Austropuccinia psidii MF-1, a brazilian biotype.</title>
        <authorList>
            <person name="Quecine M.C."/>
            <person name="Pachon D.M.R."/>
            <person name="Bonatelli M.L."/>
            <person name="Correr F.H."/>
            <person name="Franceschini L.M."/>
            <person name="Leite T.F."/>
            <person name="Margarido G.R.A."/>
            <person name="Almeida C.A."/>
            <person name="Ferrarezi J.A."/>
            <person name="Labate C.A."/>
        </authorList>
    </citation>
    <scope>NUCLEOTIDE SEQUENCE</scope>
    <source>
        <strain evidence="1">MF-1</strain>
    </source>
</reference>
<sequence length="207" mass="23311">MGDPSKLPDISSLSVSDPVLRANRQAKILQQFSLIADRIQPRLSINGSNFNTWSCNMINTWETCFIEDIGYFESQERDPDYRRNLIALSFIQNSVERSLFNSIISRLSIPNTRSVYQEIKKRFSKASWSSIVNHANILFHPPTQSTNLMKRVIDLGEAVEAIEGQIGPIDSNKIITLSLFFIPHLRDQITAALDTCLAANPSLTINA</sequence>
<dbReference type="Proteomes" id="UP000765509">
    <property type="component" value="Unassembled WGS sequence"/>
</dbReference>
<dbReference type="OrthoDB" id="2518964at2759"/>
<keyword evidence="2" id="KW-1185">Reference proteome</keyword>
<gene>
    <name evidence="1" type="ORF">O181_057697</name>
</gene>